<keyword evidence="2" id="KW-1185">Reference proteome</keyword>
<dbReference type="VEuPathDB" id="FungiDB:HpaG807108"/>
<organism evidence="1 2">
    <name type="scientific">Hyaloperonospora arabidopsidis (strain Emoy2)</name>
    <name type="common">Downy mildew agent</name>
    <name type="synonym">Peronospora arabidopsidis</name>
    <dbReference type="NCBI Taxonomy" id="559515"/>
    <lineage>
        <taxon>Eukaryota</taxon>
        <taxon>Sar</taxon>
        <taxon>Stramenopiles</taxon>
        <taxon>Oomycota</taxon>
        <taxon>Peronosporomycetes</taxon>
        <taxon>Peronosporales</taxon>
        <taxon>Peronosporaceae</taxon>
        <taxon>Hyaloperonospora</taxon>
    </lineage>
</organism>
<reference evidence="1" key="2">
    <citation type="submission" date="2015-06" db="UniProtKB">
        <authorList>
            <consortium name="EnsemblProtists"/>
        </authorList>
    </citation>
    <scope>IDENTIFICATION</scope>
    <source>
        <strain evidence="1">Emoy2</strain>
    </source>
</reference>
<protein>
    <submittedName>
        <fullName evidence="1">Uncharacterized protein</fullName>
    </submittedName>
</protein>
<dbReference type="InParanoid" id="M4BL23"/>
<proteinExistence type="predicted"/>
<dbReference type="EnsemblProtists" id="HpaT807108">
    <property type="protein sequence ID" value="HpaP807108"/>
    <property type="gene ID" value="HpaG807108"/>
</dbReference>
<dbReference type="HOGENOM" id="CLU_2459527_0_0_1"/>
<dbReference type="Proteomes" id="UP000011713">
    <property type="component" value="Unassembled WGS sequence"/>
</dbReference>
<accession>M4BL23</accession>
<evidence type="ECO:0000313" key="2">
    <source>
        <dbReference type="Proteomes" id="UP000011713"/>
    </source>
</evidence>
<dbReference type="AlphaFoldDB" id="M4BL23"/>
<sequence>MIAWAELERLLQKATTLVDLRRCHEEYVSIAYHCCFLDTPAVERWTCTADSLGYICRFCSSLEVDNIPAWFGATNARKSFSGDSPARTM</sequence>
<dbReference type="Gene3D" id="1.20.120.1900">
    <property type="entry name" value="Gamma-tubulin complex, C-terminal domain"/>
    <property type="match status" value="1"/>
</dbReference>
<reference evidence="2" key="1">
    <citation type="journal article" date="2010" name="Science">
        <title>Signatures of adaptation to obligate biotrophy in the Hyaloperonospora arabidopsidis genome.</title>
        <authorList>
            <person name="Baxter L."/>
            <person name="Tripathy S."/>
            <person name="Ishaque N."/>
            <person name="Boot N."/>
            <person name="Cabral A."/>
            <person name="Kemen E."/>
            <person name="Thines M."/>
            <person name="Ah-Fong A."/>
            <person name="Anderson R."/>
            <person name="Badejoko W."/>
            <person name="Bittner-Eddy P."/>
            <person name="Boore J.L."/>
            <person name="Chibucos M.C."/>
            <person name="Coates M."/>
            <person name="Dehal P."/>
            <person name="Delehaunty K."/>
            <person name="Dong S."/>
            <person name="Downton P."/>
            <person name="Dumas B."/>
            <person name="Fabro G."/>
            <person name="Fronick C."/>
            <person name="Fuerstenberg S.I."/>
            <person name="Fulton L."/>
            <person name="Gaulin E."/>
            <person name="Govers F."/>
            <person name="Hughes L."/>
            <person name="Humphray S."/>
            <person name="Jiang R.H."/>
            <person name="Judelson H."/>
            <person name="Kamoun S."/>
            <person name="Kyung K."/>
            <person name="Meijer H."/>
            <person name="Minx P."/>
            <person name="Morris P."/>
            <person name="Nelson J."/>
            <person name="Phuntumart V."/>
            <person name="Qutob D."/>
            <person name="Rehmany A."/>
            <person name="Rougon-Cardoso A."/>
            <person name="Ryden P."/>
            <person name="Torto-Alalibo T."/>
            <person name="Studholme D."/>
            <person name="Wang Y."/>
            <person name="Win J."/>
            <person name="Wood J."/>
            <person name="Clifton S.W."/>
            <person name="Rogers J."/>
            <person name="Van den Ackerveken G."/>
            <person name="Jones J.D."/>
            <person name="McDowell J.M."/>
            <person name="Beynon J."/>
            <person name="Tyler B.M."/>
        </authorList>
    </citation>
    <scope>NUCLEOTIDE SEQUENCE [LARGE SCALE GENOMIC DNA]</scope>
    <source>
        <strain evidence="2">Emoy2</strain>
    </source>
</reference>
<dbReference type="InterPro" id="IPR042241">
    <property type="entry name" value="GCP_C_sf"/>
</dbReference>
<evidence type="ECO:0000313" key="1">
    <source>
        <dbReference type="EnsemblProtists" id="HpaP807108"/>
    </source>
</evidence>
<dbReference type="STRING" id="559515.M4BL23"/>
<name>M4BL23_HYAAE</name>
<dbReference type="EMBL" id="JH598368">
    <property type="status" value="NOT_ANNOTATED_CDS"/>
    <property type="molecule type" value="Genomic_DNA"/>
</dbReference>